<proteinExistence type="predicted"/>
<evidence type="ECO:0000256" key="1">
    <source>
        <dbReference type="SAM" id="MobiDB-lite"/>
    </source>
</evidence>
<accession>A0A9P7EFX2</accession>
<feature type="compositionally biased region" description="Polar residues" evidence="1">
    <location>
        <begin position="399"/>
        <end position="408"/>
    </location>
</feature>
<feature type="region of interest" description="Disordered" evidence="1">
    <location>
        <begin position="260"/>
        <end position="279"/>
    </location>
</feature>
<dbReference type="OrthoDB" id="2682862at2759"/>
<dbReference type="AlphaFoldDB" id="A0A9P7EFX2"/>
<dbReference type="Proteomes" id="UP000807769">
    <property type="component" value="Unassembled WGS sequence"/>
</dbReference>
<keyword evidence="3" id="KW-1185">Reference proteome</keyword>
<dbReference type="GeneID" id="64626650"/>
<feature type="compositionally biased region" description="Low complexity" evidence="1">
    <location>
        <begin position="368"/>
        <end position="379"/>
    </location>
</feature>
<comment type="caution">
    <text evidence="2">The sequence shown here is derived from an EMBL/GenBank/DDBJ whole genome shotgun (WGS) entry which is preliminary data.</text>
</comment>
<reference evidence="2" key="1">
    <citation type="journal article" date="2020" name="New Phytol.">
        <title>Comparative genomics reveals dynamic genome evolution in host specialist ectomycorrhizal fungi.</title>
        <authorList>
            <person name="Lofgren L.A."/>
            <person name="Nguyen N.H."/>
            <person name="Vilgalys R."/>
            <person name="Ruytinx J."/>
            <person name="Liao H.L."/>
            <person name="Branco S."/>
            <person name="Kuo A."/>
            <person name="LaButti K."/>
            <person name="Lipzen A."/>
            <person name="Andreopoulos W."/>
            <person name="Pangilinan J."/>
            <person name="Riley R."/>
            <person name="Hundley H."/>
            <person name="Na H."/>
            <person name="Barry K."/>
            <person name="Grigoriev I.V."/>
            <person name="Stajich J.E."/>
            <person name="Kennedy P.G."/>
        </authorList>
    </citation>
    <scope>NUCLEOTIDE SEQUENCE</scope>
    <source>
        <strain evidence="2">MN1</strain>
    </source>
</reference>
<feature type="compositionally biased region" description="Polar residues" evidence="1">
    <location>
        <begin position="290"/>
        <end position="314"/>
    </location>
</feature>
<feature type="compositionally biased region" description="Acidic residues" evidence="1">
    <location>
        <begin position="449"/>
        <end position="459"/>
    </location>
</feature>
<dbReference type="EMBL" id="JABBWG010000008">
    <property type="protein sequence ID" value="KAG1820479.1"/>
    <property type="molecule type" value="Genomic_DNA"/>
</dbReference>
<feature type="compositionally biased region" description="Low complexity" evidence="1">
    <location>
        <begin position="432"/>
        <end position="443"/>
    </location>
</feature>
<feature type="region of interest" description="Disordered" evidence="1">
    <location>
        <begin position="1"/>
        <end position="23"/>
    </location>
</feature>
<organism evidence="2 3">
    <name type="scientific">Suillus subaureus</name>
    <dbReference type="NCBI Taxonomy" id="48587"/>
    <lineage>
        <taxon>Eukaryota</taxon>
        <taxon>Fungi</taxon>
        <taxon>Dikarya</taxon>
        <taxon>Basidiomycota</taxon>
        <taxon>Agaricomycotina</taxon>
        <taxon>Agaricomycetes</taxon>
        <taxon>Agaricomycetidae</taxon>
        <taxon>Boletales</taxon>
        <taxon>Suillineae</taxon>
        <taxon>Suillaceae</taxon>
        <taxon>Suillus</taxon>
    </lineage>
</organism>
<gene>
    <name evidence="2" type="ORF">BJ212DRAFT_1297861</name>
</gene>
<name>A0A9P7EFX2_9AGAM</name>
<protein>
    <submittedName>
        <fullName evidence="2">Uncharacterized protein</fullName>
    </submittedName>
</protein>
<evidence type="ECO:0000313" key="2">
    <source>
        <dbReference type="EMBL" id="KAG1820479.1"/>
    </source>
</evidence>
<feature type="region of interest" description="Disordered" evidence="1">
    <location>
        <begin position="290"/>
        <end position="465"/>
    </location>
</feature>
<dbReference type="RefSeq" id="XP_041195750.1">
    <property type="nucleotide sequence ID" value="XM_041332633.1"/>
</dbReference>
<evidence type="ECO:0000313" key="3">
    <source>
        <dbReference type="Proteomes" id="UP000807769"/>
    </source>
</evidence>
<feature type="compositionally biased region" description="Polar residues" evidence="1">
    <location>
        <begin position="260"/>
        <end position="277"/>
    </location>
</feature>
<sequence length="573" mass="62268">MYRPARPHPNLNYPPSHFADGTQDKQDTMLKQQTLGHKTHNVEEWLGVRIENLPEGLSLVMAHPTSNPSCDGSDGAHSSPTISKALPSVISHASAQSQNNHSAGHHVQWSDPLVYTRGIPTRKPQVVNPVLAAVTPSVTSNYSSQQDTGTIAGAMEGLNLAPSTSSASTAPSAHKLPPQTFLSLCPQLTSTSQAVHQGPAFATAPRDPNLRFIFLHRLLATQAREPLNPIDSNESPATIEPQSLIPVVSEAVLNQLNGTVKSSTDVNGTPPSTSTVIEDSDVIDLTLGSNEENNLLQKQPKNQKSTQRQRNAINTAKRRLDSESSDTSEGGPPKRLKRALRARFDSDSATSDIDHVSPGPRSSIEPTSSSGRFSSSSVEVTDDVVPDGPRSVADAYNNRAKSSVSLDDTQAPRHSARGSGVSVVVRTHRRPAPGGSAVASSSRVRVEDMEVSDSEDETGDPQRARSYASAISRKVRVWAEKLKGIRRAHLDSLFDDTVEIMSKGEILKLLKDIDEDKNWVTRAEVEDTRLQRFLSVVLTKHLVEGTEAYKLAMSILDNFAQRFRGERYPQGRR</sequence>